<feature type="transmembrane region" description="Helical" evidence="2">
    <location>
        <begin position="116"/>
        <end position="139"/>
    </location>
</feature>
<keyword evidence="2" id="KW-0472">Membrane</keyword>
<reference evidence="3" key="1">
    <citation type="submission" date="2022-10" db="EMBL/GenBank/DDBJ databases">
        <title>Rhodococcus sp.75.</title>
        <authorList>
            <person name="Sun M."/>
        </authorList>
    </citation>
    <scope>NUCLEOTIDE SEQUENCE</scope>
    <source>
        <strain evidence="3">75</strain>
    </source>
</reference>
<gene>
    <name evidence="3" type="ORF">RHODO2019_01750</name>
</gene>
<evidence type="ECO:0000313" key="4">
    <source>
        <dbReference type="Proteomes" id="UP001164965"/>
    </source>
</evidence>
<dbReference type="RefSeq" id="WP_265383354.1">
    <property type="nucleotide sequence ID" value="NZ_CP110615.1"/>
</dbReference>
<evidence type="ECO:0000313" key="3">
    <source>
        <dbReference type="EMBL" id="UZJ25248.1"/>
    </source>
</evidence>
<dbReference type="Proteomes" id="UP001164965">
    <property type="component" value="Chromosome"/>
</dbReference>
<feature type="transmembrane region" description="Helical" evidence="2">
    <location>
        <begin position="151"/>
        <end position="170"/>
    </location>
</feature>
<proteinExistence type="predicted"/>
<feature type="region of interest" description="Disordered" evidence="1">
    <location>
        <begin position="1"/>
        <end position="59"/>
    </location>
</feature>
<sequence>MTTPRGSDDQGWGQQPLGGQPDQGWGQQPHGGQPDQGWARQPHGYGGMAPMPGGTPPPVVRPSEVSTAFWLWVANMVVSLAGSVVAFATIGDTVRAQLADQVRADPSLNQADVETIIRVGVVVGVVFALLFVALQLFFVFRMRSGRSWARIVLTVLGGLSVLLTVAGLGSASIVDAGFGLVGAILIVAAIIYMFTGGARDYFAPRPKY</sequence>
<accession>A0ABY6P143</accession>
<keyword evidence="4" id="KW-1185">Reference proteome</keyword>
<feature type="transmembrane region" description="Helical" evidence="2">
    <location>
        <begin position="69"/>
        <end position="90"/>
    </location>
</feature>
<protein>
    <submittedName>
        <fullName evidence="3">Uncharacterized protein</fullName>
    </submittedName>
</protein>
<dbReference type="EMBL" id="CP110615">
    <property type="protein sequence ID" value="UZJ25248.1"/>
    <property type="molecule type" value="Genomic_DNA"/>
</dbReference>
<keyword evidence="2" id="KW-0812">Transmembrane</keyword>
<feature type="transmembrane region" description="Helical" evidence="2">
    <location>
        <begin position="176"/>
        <end position="195"/>
    </location>
</feature>
<name>A0ABY6P143_9NOCA</name>
<organism evidence="3 4">
    <name type="scientific">Rhodococcus antarcticus</name>
    <dbReference type="NCBI Taxonomy" id="2987751"/>
    <lineage>
        <taxon>Bacteria</taxon>
        <taxon>Bacillati</taxon>
        <taxon>Actinomycetota</taxon>
        <taxon>Actinomycetes</taxon>
        <taxon>Mycobacteriales</taxon>
        <taxon>Nocardiaceae</taxon>
        <taxon>Rhodococcus</taxon>
    </lineage>
</organism>
<evidence type="ECO:0000256" key="2">
    <source>
        <dbReference type="SAM" id="Phobius"/>
    </source>
</evidence>
<feature type="compositionally biased region" description="Low complexity" evidence="1">
    <location>
        <begin position="9"/>
        <end position="38"/>
    </location>
</feature>
<keyword evidence="2" id="KW-1133">Transmembrane helix</keyword>
<evidence type="ECO:0000256" key="1">
    <source>
        <dbReference type="SAM" id="MobiDB-lite"/>
    </source>
</evidence>